<dbReference type="RefSeq" id="WP_139605705.1">
    <property type="nucleotide sequence ID" value="NZ_VDCQ01000053.1"/>
</dbReference>
<dbReference type="GO" id="GO:0005886">
    <property type="term" value="C:plasma membrane"/>
    <property type="evidence" value="ECO:0007669"/>
    <property type="project" value="UniProtKB-SubCell"/>
</dbReference>
<dbReference type="SMART" id="SM00304">
    <property type="entry name" value="HAMP"/>
    <property type="match status" value="1"/>
</dbReference>
<dbReference type="Gene3D" id="6.10.340.10">
    <property type="match status" value="1"/>
</dbReference>
<keyword evidence="12" id="KW-1185">Reference proteome</keyword>
<evidence type="ECO:0000256" key="6">
    <source>
        <dbReference type="PROSITE-ProRule" id="PRU00284"/>
    </source>
</evidence>
<keyword evidence="8" id="KW-1133">Transmembrane helix</keyword>
<comment type="similarity">
    <text evidence="5">Belongs to the methyl-accepting chemotaxis (MCP) protein family.</text>
</comment>
<dbReference type="Proteomes" id="UP000307943">
    <property type="component" value="Unassembled WGS sequence"/>
</dbReference>
<comment type="subcellular location">
    <subcellularLocation>
        <location evidence="1">Cell membrane</location>
    </subcellularLocation>
</comment>
<dbReference type="InterPro" id="IPR003660">
    <property type="entry name" value="HAMP_dom"/>
</dbReference>
<evidence type="ECO:0000256" key="5">
    <source>
        <dbReference type="ARBA" id="ARBA00029447"/>
    </source>
</evidence>
<feature type="transmembrane region" description="Helical" evidence="8">
    <location>
        <begin position="202"/>
        <end position="226"/>
    </location>
</feature>
<gene>
    <name evidence="11" type="ORF">FE784_28755</name>
</gene>
<dbReference type="SMART" id="SM00283">
    <property type="entry name" value="MA"/>
    <property type="match status" value="1"/>
</dbReference>
<name>A0A5C4T1Y4_9BACL</name>
<dbReference type="Pfam" id="PF00672">
    <property type="entry name" value="HAMP"/>
    <property type="match status" value="1"/>
</dbReference>
<keyword evidence="4 6" id="KW-0807">Transducer</keyword>
<organism evidence="11 12">
    <name type="scientific">Paenibacillus hemerocallicola</name>
    <dbReference type="NCBI Taxonomy" id="1172614"/>
    <lineage>
        <taxon>Bacteria</taxon>
        <taxon>Bacillati</taxon>
        <taxon>Bacillota</taxon>
        <taxon>Bacilli</taxon>
        <taxon>Bacillales</taxon>
        <taxon>Paenibacillaceae</taxon>
        <taxon>Paenibacillus</taxon>
    </lineage>
</organism>
<dbReference type="EMBL" id="VDCQ01000053">
    <property type="protein sequence ID" value="TNJ62770.1"/>
    <property type="molecule type" value="Genomic_DNA"/>
</dbReference>
<dbReference type="PROSITE" id="PS50885">
    <property type="entry name" value="HAMP"/>
    <property type="match status" value="1"/>
</dbReference>
<evidence type="ECO:0000256" key="4">
    <source>
        <dbReference type="ARBA" id="ARBA00023224"/>
    </source>
</evidence>
<evidence type="ECO:0000256" key="3">
    <source>
        <dbReference type="ARBA" id="ARBA00023136"/>
    </source>
</evidence>
<evidence type="ECO:0000313" key="12">
    <source>
        <dbReference type="Proteomes" id="UP000307943"/>
    </source>
</evidence>
<sequence length="651" mass="70588">MKRKRFVKEGRRGMNSVTMKAKLIASFAVIVAMFSGTASFHLHMQNEIGRQVTIQNAETEKSRMAMRLKQEVQELAVIHAGLVVTKQAGAEEQYAAVKKLFIEDVKRIGDTASSSDERKWKAKLDNVSGEFTATFDAALETLKAKTAAGDDLSRQLEQQYALSQTHKEFIFELVEQFNVKYTEGAEHAVAESDRLFAEAKTVAAGTMAAALILAVAIAIMLIRSFLTPIKRMQRAMGLIGEGDLSHRIDSPARDELGLLGASFDHMMDNVSGMLVRLRGVGTDLNGRSAVFRGFSQTTAAANADILKAIGEIAAGADLQAAFTEKSAHLVAGLGREVSDIARSADEMKRFSETADAQAKNGADTVAELSQAAERADDMLQRAESAVDLFVQDAVNISKIVHTISEIANQTNVLSLNASIEAARAGQHGKGFLVIAHEVRQLSDQSKSSAKLIADMIGSLQKQITEVRGHMEAASEAARMQGTKVQDTLSAFRTIQSSIADLHGQTDLIHMKVKRAEAGNESLIDTIQHVAAIAEETAAGVQEVNSTSIEQNESVRQIAEQADAMHALAESLFLEIGKFKTPDDANYLEAIADAYPESEIAIEQQPSLDSPEELAREGIEPDKLPQPYQDEDNGNPEAGEAKKEERKQLVTV</sequence>
<dbReference type="OrthoDB" id="9814363at2"/>
<evidence type="ECO:0000256" key="2">
    <source>
        <dbReference type="ARBA" id="ARBA00022475"/>
    </source>
</evidence>
<evidence type="ECO:0000256" key="1">
    <source>
        <dbReference type="ARBA" id="ARBA00004236"/>
    </source>
</evidence>
<dbReference type="InterPro" id="IPR004089">
    <property type="entry name" value="MCPsignal_dom"/>
</dbReference>
<evidence type="ECO:0000259" key="10">
    <source>
        <dbReference type="PROSITE" id="PS50885"/>
    </source>
</evidence>
<dbReference type="GO" id="GO:0007165">
    <property type="term" value="P:signal transduction"/>
    <property type="evidence" value="ECO:0007669"/>
    <property type="project" value="UniProtKB-KW"/>
</dbReference>
<feature type="compositionally biased region" description="Basic and acidic residues" evidence="7">
    <location>
        <begin position="612"/>
        <end position="622"/>
    </location>
</feature>
<feature type="region of interest" description="Disordered" evidence="7">
    <location>
        <begin position="601"/>
        <end position="651"/>
    </location>
</feature>
<dbReference type="AlphaFoldDB" id="A0A5C4T1Y4"/>
<proteinExistence type="inferred from homology"/>
<keyword evidence="2" id="KW-1003">Cell membrane</keyword>
<reference evidence="11 12" key="1">
    <citation type="submission" date="2019-05" db="EMBL/GenBank/DDBJ databases">
        <title>We sequenced the genome of Paenibacillus hemerocallicola KCTC 33185 for further insight into its adaptation and study the phylogeny of Paenibacillus.</title>
        <authorList>
            <person name="Narsing Rao M.P."/>
        </authorList>
    </citation>
    <scope>NUCLEOTIDE SEQUENCE [LARGE SCALE GENOMIC DNA]</scope>
    <source>
        <strain evidence="11 12">KCTC 33185</strain>
    </source>
</reference>
<feature type="domain" description="HAMP" evidence="10">
    <location>
        <begin position="223"/>
        <end position="275"/>
    </location>
</feature>
<protein>
    <submittedName>
        <fullName evidence="11">Methyl-accepting chemotaxis protein</fullName>
    </submittedName>
</protein>
<accession>A0A5C4T1Y4</accession>
<dbReference type="PANTHER" id="PTHR32089">
    <property type="entry name" value="METHYL-ACCEPTING CHEMOTAXIS PROTEIN MCPB"/>
    <property type="match status" value="1"/>
</dbReference>
<evidence type="ECO:0000256" key="7">
    <source>
        <dbReference type="SAM" id="MobiDB-lite"/>
    </source>
</evidence>
<keyword evidence="3 8" id="KW-0472">Membrane</keyword>
<dbReference type="SUPFAM" id="SSF58104">
    <property type="entry name" value="Methyl-accepting chemotaxis protein (MCP) signaling domain"/>
    <property type="match status" value="1"/>
</dbReference>
<dbReference type="CDD" id="cd06225">
    <property type="entry name" value="HAMP"/>
    <property type="match status" value="1"/>
</dbReference>
<dbReference type="PROSITE" id="PS50111">
    <property type="entry name" value="CHEMOTAXIS_TRANSDUC_2"/>
    <property type="match status" value="1"/>
</dbReference>
<comment type="caution">
    <text evidence="11">The sequence shown here is derived from an EMBL/GenBank/DDBJ whole genome shotgun (WGS) entry which is preliminary data.</text>
</comment>
<dbReference type="Pfam" id="PF00015">
    <property type="entry name" value="MCPsignal"/>
    <property type="match status" value="1"/>
</dbReference>
<dbReference type="PANTHER" id="PTHR32089:SF112">
    <property type="entry name" value="LYSOZYME-LIKE PROTEIN-RELATED"/>
    <property type="match status" value="1"/>
</dbReference>
<evidence type="ECO:0000313" key="11">
    <source>
        <dbReference type="EMBL" id="TNJ62770.1"/>
    </source>
</evidence>
<keyword evidence="8" id="KW-0812">Transmembrane</keyword>
<evidence type="ECO:0000256" key="8">
    <source>
        <dbReference type="SAM" id="Phobius"/>
    </source>
</evidence>
<dbReference type="Gene3D" id="1.10.287.950">
    <property type="entry name" value="Methyl-accepting chemotaxis protein"/>
    <property type="match status" value="1"/>
</dbReference>
<feature type="compositionally biased region" description="Basic and acidic residues" evidence="7">
    <location>
        <begin position="638"/>
        <end position="651"/>
    </location>
</feature>
<evidence type="ECO:0000259" key="9">
    <source>
        <dbReference type="PROSITE" id="PS50111"/>
    </source>
</evidence>
<feature type="domain" description="Methyl-accepting transducer" evidence="9">
    <location>
        <begin position="294"/>
        <end position="544"/>
    </location>
</feature>